<dbReference type="AlphaFoldDB" id="A0A3N1P0A5"/>
<reference evidence="2 3" key="1">
    <citation type="submission" date="2018-11" db="EMBL/GenBank/DDBJ databases">
        <title>Genomic Encyclopedia of Type Strains, Phase IV (KMG-IV): sequencing the most valuable type-strain genomes for metagenomic binning, comparative biology and taxonomic classification.</title>
        <authorList>
            <person name="Goeker M."/>
        </authorList>
    </citation>
    <scope>NUCLEOTIDE SEQUENCE [LARGE SCALE GENOMIC DNA]</scope>
    <source>
        <strain evidence="2 3">DSM 16974</strain>
    </source>
</reference>
<keyword evidence="1" id="KW-0812">Transmembrane</keyword>
<comment type="caution">
    <text evidence="2">The sequence shown here is derived from an EMBL/GenBank/DDBJ whole genome shotgun (WGS) entry which is preliminary data.</text>
</comment>
<feature type="transmembrane region" description="Helical" evidence="1">
    <location>
        <begin position="162"/>
        <end position="181"/>
    </location>
</feature>
<evidence type="ECO:0000313" key="3">
    <source>
        <dbReference type="Proteomes" id="UP000273643"/>
    </source>
</evidence>
<feature type="transmembrane region" description="Helical" evidence="1">
    <location>
        <begin position="12"/>
        <end position="38"/>
    </location>
</feature>
<gene>
    <name evidence="2" type="ORF">EDC38_1290</name>
</gene>
<name>A0A3N1P0A5_9GAMM</name>
<dbReference type="Proteomes" id="UP000273643">
    <property type="component" value="Unassembled WGS sequence"/>
</dbReference>
<dbReference type="OrthoDB" id="7836096at2"/>
<dbReference type="RefSeq" id="WP_123637789.1">
    <property type="nucleotide sequence ID" value="NZ_JBHYFO010000004.1"/>
</dbReference>
<protein>
    <submittedName>
        <fullName evidence="2">Uncharacterized protein DUF1461</fullName>
    </submittedName>
</protein>
<sequence>MLTSLLHQSSHWFNRLALWPLLFVSHFLAASLLAWHLLAQVDFGFSLAYPLLEIDQHIERFGPENRYKTGFGETSQEEHVRLFGEITRSIQSSGEGLAEIQYTLPNGQSTTLMRLPEVIHLQDVARLVDHYYLAGLTAAVLLVVLVLYARQRQLTPPRPRKVLWVTGASLAVGGVALWVIGPVKVFYWLHEYAFPEDHPWFFYYQDSLMTTLMKAPDLFGFIGALLLLLTLILWALSGALLLRGFRRGRALP</sequence>
<keyword evidence="3" id="KW-1185">Reference proteome</keyword>
<evidence type="ECO:0000256" key="1">
    <source>
        <dbReference type="SAM" id="Phobius"/>
    </source>
</evidence>
<proteinExistence type="predicted"/>
<keyword evidence="1" id="KW-0472">Membrane</keyword>
<evidence type="ECO:0000313" key="2">
    <source>
        <dbReference type="EMBL" id="ROQ20677.1"/>
    </source>
</evidence>
<feature type="transmembrane region" description="Helical" evidence="1">
    <location>
        <begin position="131"/>
        <end position="150"/>
    </location>
</feature>
<feature type="transmembrane region" description="Helical" evidence="1">
    <location>
        <begin position="218"/>
        <end position="242"/>
    </location>
</feature>
<dbReference type="Pfam" id="PF07314">
    <property type="entry name" value="Lit"/>
    <property type="match status" value="1"/>
</dbReference>
<organism evidence="2 3">
    <name type="scientific">Marinimicrobium koreense</name>
    <dbReference type="NCBI Taxonomy" id="306545"/>
    <lineage>
        <taxon>Bacteria</taxon>
        <taxon>Pseudomonadati</taxon>
        <taxon>Pseudomonadota</taxon>
        <taxon>Gammaproteobacteria</taxon>
        <taxon>Cellvibrionales</taxon>
        <taxon>Cellvibrionaceae</taxon>
        <taxon>Marinimicrobium</taxon>
    </lineage>
</organism>
<dbReference type="InterPro" id="IPR010178">
    <property type="entry name" value="Lit"/>
</dbReference>
<accession>A0A3N1P0A5</accession>
<keyword evidence="1" id="KW-1133">Transmembrane helix</keyword>
<dbReference type="EMBL" id="RJUK01000001">
    <property type="protein sequence ID" value="ROQ20677.1"/>
    <property type="molecule type" value="Genomic_DNA"/>
</dbReference>